<accession>C5FKC7</accession>
<dbReference type="AlphaFoldDB" id="C5FKC7"/>
<sequence>MGRIAPIRLSLAQDVDAPFPLVDVCVTALVLVLRRCWWIDFTLRIQRRKRRQGSVVKSGRMKILRSTLRRPTIRLQMASINTGLAELARLGPIVVGRHLSHIIIGRSKTTVKVKSI</sequence>
<protein>
    <submittedName>
        <fullName evidence="1">Uncharacterized protein</fullName>
    </submittedName>
</protein>
<dbReference type="HOGENOM" id="CLU_156754_0_0_1"/>
<reference evidence="2" key="1">
    <citation type="journal article" date="2012" name="MBio">
        <title>Comparative genome analysis of Trichophyton rubrum and related dermatophytes reveals candidate genes involved in infection.</title>
        <authorList>
            <person name="Martinez D.A."/>
            <person name="Oliver B.G."/>
            <person name="Graeser Y."/>
            <person name="Goldberg J.M."/>
            <person name="Li W."/>
            <person name="Martinez-Rossi N.M."/>
            <person name="Monod M."/>
            <person name="Shelest E."/>
            <person name="Barton R.C."/>
            <person name="Birch E."/>
            <person name="Brakhage A.A."/>
            <person name="Chen Z."/>
            <person name="Gurr S.J."/>
            <person name="Heiman D."/>
            <person name="Heitman J."/>
            <person name="Kosti I."/>
            <person name="Rossi A."/>
            <person name="Saif S."/>
            <person name="Samalova M."/>
            <person name="Saunders C.W."/>
            <person name="Shea T."/>
            <person name="Summerbell R.C."/>
            <person name="Xu J."/>
            <person name="Young S."/>
            <person name="Zeng Q."/>
            <person name="Birren B.W."/>
            <person name="Cuomo C.A."/>
            <person name="White T.C."/>
        </authorList>
    </citation>
    <scope>NUCLEOTIDE SEQUENCE [LARGE SCALE GENOMIC DNA]</scope>
    <source>
        <strain evidence="2">ATCC MYA-4605 / CBS 113480</strain>
    </source>
</reference>
<evidence type="ECO:0000313" key="1">
    <source>
        <dbReference type="EMBL" id="EEQ30149.1"/>
    </source>
</evidence>
<keyword evidence="2" id="KW-1185">Reference proteome</keyword>
<proteinExistence type="predicted"/>
<dbReference type="EMBL" id="DS995703">
    <property type="protein sequence ID" value="EEQ30149.1"/>
    <property type="molecule type" value="Genomic_DNA"/>
</dbReference>
<dbReference type="RefSeq" id="XP_002847462.1">
    <property type="nucleotide sequence ID" value="XM_002847416.1"/>
</dbReference>
<gene>
    <name evidence="1" type="ORF">MCYG_02968</name>
</gene>
<dbReference type="Proteomes" id="UP000002035">
    <property type="component" value="Unassembled WGS sequence"/>
</dbReference>
<name>C5FKC7_ARTOC</name>
<evidence type="ECO:0000313" key="2">
    <source>
        <dbReference type="Proteomes" id="UP000002035"/>
    </source>
</evidence>
<dbReference type="GeneID" id="9224908"/>
<organism evidence="1 2">
    <name type="scientific">Arthroderma otae (strain ATCC MYA-4605 / CBS 113480)</name>
    <name type="common">Microsporum canis</name>
    <dbReference type="NCBI Taxonomy" id="554155"/>
    <lineage>
        <taxon>Eukaryota</taxon>
        <taxon>Fungi</taxon>
        <taxon>Dikarya</taxon>
        <taxon>Ascomycota</taxon>
        <taxon>Pezizomycotina</taxon>
        <taxon>Eurotiomycetes</taxon>
        <taxon>Eurotiomycetidae</taxon>
        <taxon>Onygenales</taxon>
        <taxon>Arthrodermataceae</taxon>
        <taxon>Microsporum</taxon>
    </lineage>
</organism>
<dbReference type="eggNOG" id="ENOG502RQ6X">
    <property type="taxonomic scope" value="Eukaryota"/>
</dbReference>
<dbReference type="VEuPathDB" id="FungiDB:MCYG_02968"/>